<protein>
    <submittedName>
        <fullName evidence="2">Uncharacterized protein</fullName>
    </submittedName>
</protein>
<reference evidence="2" key="1">
    <citation type="submission" date="2020-07" db="EMBL/GenBank/DDBJ databases">
        <title>Genome sequence and genetic diversity analysis of an under-domesticated orphan crop, white fonio (Digitaria exilis).</title>
        <authorList>
            <person name="Bennetzen J.L."/>
            <person name="Chen S."/>
            <person name="Ma X."/>
            <person name="Wang X."/>
            <person name="Yssel A.E.J."/>
            <person name="Chaluvadi S.R."/>
            <person name="Johnson M."/>
            <person name="Gangashetty P."/>
            <person name="Hamidou F."/>
            <person name="Sanogo M.D."/>
            <person name="Zwaenepoel A."/>
            <person name="Wallace J."/>
            <person name="Van De Peer Y."/>
            <person name="Van Deynze A."/>
        </authorList>
    </citation>
    <scope>NUCLEOTIDE SEQUENCE</scope>
    <source>
        <tissue evidence="2">Leaves</tissue>
    </source>
</reference>
<dbReference type="EMBL" id="JACEFO010001613">
    <property type="protein sequence ID" value="KAF8730804.1"/>
    <property type="molecule type" value="Genomic_DNA"/>
</dbReference>
<feature type="region of interest" description="Disordered" evidence="1">
    <location>
        <begin position="373"/>
        <end position="413"/>
    </location>
</feature>
<dbReference type="OrthoDB" id="690751at2759"/>
<dbReference type="PANTHER" id="PTHR33116:SF78">
    <property type="entry name" value="OS12G0587133 PROTEIN"/>
    <property type="match status" value="1"/>
</dbReference>
<evidence type="ECO:0000313" key="3">
    <source>
        <dbReference type="Proteomes" id="UP000636709"/>
    </source>
</evidence>
<dbReference type="Proteomes" id="UP000636709">
    <property type="component" value="Unassembled WGS sequence"/>
</dbReference>
<feature type="compositionally biased region" description="Low complexity" evidence="1">
    <location>
        <begin position="447"/>
        <end position="461"/>
    </location>
</feature>
<proteinExistence type="predicted"/>
<sequence length="919" mass="100217">MAAVLGCPISQFPQNYLSLPLSPHKLWVRDFQPLLANFDRYLSGWKARLLSSGGRLILVNAVLGSLATYYMSSMLLSKTVLAALEQRRRAFLWTGDDNCKGADCLLAWDKVCCLKEYGGLGIPVLTSPLLDHLQPRLTTQATEERRMVQDCLIPIALSIIADSHWLYTALGKWFDTRDVPRALQEGLSGDPDALRIWQIKVPNKCVLNDMDSWRCRYKKLSSDWTQWRLALQVNGGEKRLVQSQGVLAGPIVAMDAGSVEAGVPLRSCPKQHAWLLSGEDCPLQMLRVNYAVFRLPPESAMAMAIHGAARPSLTSSSSTPLHPIRGFGQAFERIEVTREPEQECRGEIEAPVGRDGELRHGPTLLAERALRKGRAGAPLEPERPHQGSRSSTANLPPSRVSAADGASWTSVASLRRRPGELELIVRPKPHQPSELPPAEQQLPPTSPSLRLPLSPTVSDSTSPPPYSASHPSLGVISLSPATPLHPLPPSPPPDAVVEGGEWSGGYDAAEMEETMRRQRQKHGGGSGSAATAVDLRQQRQIYDNTGCERGGGTERRRSMARQHRAVATARIHDGAMWAAVLAAATEPWIGSAGSSRLSTNPRCWSPSQREYQLKGMNSPWVSARSSSDSPRRLHLVELRPKCQGPLLPCTTTGSLYTNSVGKQRQRGQLIEQCGFASVMSRRPATTEHQRGVSSPWRPCQSTGRVVSPPHFSCFACRCPASSSSSTCGHASAHPARRRPPLCPITCGRHHSQGPARPPLQLVNLQAAATAPPPAFPSAHLPGHADRGRLFRIAIEGPAWFFRALQASNNHDYVVGAQIQASSSRRPRAMMPVGRGYRSDPPPRRRSTAMGLLPVVVSRRVLPETLAGQPTPDHETFIYTRCELEACGPASSKLRQQISKQADEAHNIASRPAGQQQAAK</sequence>
<feature type="region of interest" description="Disordered" evidence="1">
    <location>
        <begin position="428"/>
        <end position="502"/>
    </location>
</feature>
<name>A0A835F7Y8_9POAL</name>
<evidence type="ECO:0000256" key="1">
    <source>
        <dbReference type="SAM" id="MobiDB-lite"/>
    </source>
</evidence>
<accession>A0A835F7Y8</accession>
<feature type="region of interest" description="Disordered" evidence="1">
    <location>
        <begin position="338"/>
        <end position="360"/>
    </location>
</feature>
<comment type="caution">
    <text evidence="2">The sequence shown here is derived from an EMBL/GenBank/DDBJ whole genome shotgun (WGS) entry which is preliminary data.</text>
</comment>
<dbReference type="PANTHER" id="PTHR33116">
    <property type="entry name" value="REVERSE TRANSCRIPTASE ZINC-BINDING DOMAIN-CONTAINING PROTEIN-RELATED-RELATED"/>
    <property type="match status" value="1"/>
</dbReference>
<organism evidence="2 3">
    <name type="scientific">Digitaria exilis</name>
    <dbReference type="NCBI Taxonomy" id="1010633"/>
    <lineage>
        <taxon>Eukaryota</taxon>
        <taxon>Viridiplantae</taxon>
        <taxon>Streptophyta</taxon>
        <taxon>Embryophyta</taxon>
        <taxon>Tracheophyta</taxon>
        <taxon>Spermatophyta</taxon>
        <taxon>Magnoliopsida</taxon>
        <taxon>Liliopsida</taxon>
        <taxon>Poales</taxon>
        <taxon>Poaceae</taxon>
        <taxon>PACMAD clade</taxon>
        <taxon>Panicoideae</taxon>
        <taxon>Panicodae</taxon>
        <taxon>Paniceae</taxon>
        <taxon>Anthephorinae</taxon>
        <taxon>Digitaria</taxon>
    </lineage>
</organism>
<dbReference type="AlphaFoldDB" id="A0A835F7Y8"/>
<keyword evidence="3" id="KW-1185">Reference proteome</keyword>
<feature type="region of interest" description="Disordered" evidence="1">
    <location>
        <begin position="892"/>
        <end position="919"/>
    </location>
</feature>
<gene>
    <name evidence="2" type="ORF">HU200_016667</name>
</gene>
<feature type="region of interest" description="Disordered" evidence="1">
    <location>
        <begin position="824"/>
        <end position="846"/>
    </location>
</feature>
<evidence type="ECO:0000313" key="2">
    <source>
        <dbReference type="EMBL" id="KAF8730804.1"/>
    </source>
</evidence>
<feature type="compositionally biased region" description="Pro residues" evidence="1">
    <location>
        <begin position="483"/>
        <end position="494"/>
    </location>
</feature>